<protein>
    <submittedName>
        <fullName evidence="2">Uncharacterized protein</fullName>
    </submittedName>
</protein>
<dbReference type="Proteomes" id="UP001151760">
    <property type="component" value="Unassembled WGS sequence"/>
</dbReference>
<sequence>MEVTLLLVEEPMEEPKEFLSLVHLLNKINKSRIALWGLHDENDATEKSHDDSSLKDNGTAVNTATPEINN</sequence>
<evidence type="ECO:0000313" key="2">
    <source>
        <dbReference type="EMBL" id="GJT07810.1"/>
    </source>
</evidence>
<reference evidence="2" key="2">
    <citation type="submission" date="2022-01" db="EMBL/GenBank/DDBJ databases">
        <authorList>
            <person name="Yamashiro T."/>
            <person name="Shiraishi A."/>
            <person name="Satake H."/>
            <person name="Nakayama K."/>
        </authorList>
    </citation>
    <scope>NUCLEOTIDE SEQUENCE</scope>
</reference>
<feature type="compositionally biased region" description="Polar residues" evidence="1">
    <location>
        <begin position="55"/>
        <end position="70"/>
    </location>
</feature>
<keyword evidence="3" id="KW-1185">Reference proteome</keyword>
<feature type="compositionally biased region" description="Basic and acidic residues" evidence="1">
    <location>
        <begin position="43"/>
        <end position="54"/>
    </location>
</feature>
<gene>
    <name evidence="2" type="ORF">Tco_0842272</name>
</gene>
<evidence type="ECO:0000256" key="1">
    <source>
        <dbReference type="SAM" id="MobiDB-lite"/>
    </source>
</evidence>
<accession>A0ABQ5AZD2</accession>
<comment type="caution">
    <text evidence="2">The sequence shown here is derived from an EMBL/GenBank/DDBJ whole genome shotgun (WGS) entry which is preliminary data.</text>
</comment>
<reference evidence="2" key="1">
    <citation type="journal article" date="2022" name="Int. J. Mol. Sci.">
        <title>Draft Genome of Tanacetum Coccineum: Genomic Comparison of Closely Related Tanacetum-Family Plants.</title>
        <authorList>
            <person name="Yamashiro T."/>
            <person name="Shiraishi A."/>
            <person name="Nakayama K."/>
            <person name="Satake H."/>
        </authorList>
    </citation>
    <scope>NUCLEOTIDE SEQUENCE</scope>
</reference>
<proteinExistence type="predicted"/>
<dbReference type="EMBL" id="BQNB010012781">
    <property type="protein sequence ID" value="GJT07810.1"/>
    <property type="molecule type" value="Genomic_DNA"/>
</dbReference>
<organism evidence="2 3">
    <name type="scientific">Tanacetum coccineum</name>
    <dbReference type="NCBI Taxonomy" id="301880"/>
    <lineage>
        <taxon>Eukaryota</taxon>
        <taxon>Viridiplantae</taxon>
        <taxon>Streptophyta</taxon>
        <taxon>Embryophyta</taxon>
        <taxon>Tracheophyta</taxon>
        <taxon>Spermatophyta</taxon>
        <taxon>Magnoliopsida</taxon>
        <taxon>eudicotyledons</taxon>
        <taxon>Gunneridae</taxon>
        <taxon>Pentapetalae</taxon>
        <taxon>asterids</taxon>
        <taxon>campanulids</taxon>
        <taxon>Asterales</taxon>
        <taxon>Asteraceae</taxon>
        <taxon>Asteroideae</taxon>
        <taxon>Anthemideae</taxon>
        <taxon>Anthemidinae</taxon>
        <taxon>Tanacetum</taxon>
    </lineage>
</organism>
<feature type="region of interest" description="Disordered" evidence="1">
    <location>
        <begin position="43"/>
        <end position="70"/>
    </location>
</feature>
<evidence type="ECO:0000313" key="3">
    <source>
        <dbReference type="Proteomes" id="UP001151760"/>
    </source>
</evidence>
<name>A0ABQ5AZD2_9ASTR</name>